<keyword evidence="2 6" id="KW-0238">DNA-binding</keyword>
<accession>A0A7C8HCZ6</accession>
<gene>
    <name evidence="6" type="ORF">GND95_13850</name>
</gene>
<dbReference type="InterPro" id="IPR028082">
    <property type="entry name" value="Peripla_BP_I"/>
</dbReference>
<protein>
    <submittedName>
        <fullName evidence="6">LacI family DNA-binding transcriptional regulator</fullName>
    </submittedName>
</protein>
<dbReference type="PROSITE" id="PS50932">
    <property type="entry name" value="HTH_LACI_2"/>
    <property type="match status" value="1"/>
</dbReference>
<keyword evidence="3" id="KW-0804">Transcription</keyword>
<evidence type="ECO:0000256" key="3">
    <source>
        <dbReference type="ARBA" id="ARBA00023163"/>
    </source>
</evidence>
<feature type="domain" description="HTH cro/C1-type" evidence="5">
    <location>
        <begin position="3"/>
        <end position="47"/>
    </location>
</feature>
<dbReference type="InterPro" id="IPR000843">
    <property type="entry name" value="HTH_LacI"/>
</dbReference>
<dbReference type="Gene3D" id="1.10.260.40">
    <property type="entry name" value="lambda repressor-like DNA-binding domains"/>
    <property type="match status" value="1"/>
</dbReference>
<proteinExistence type="predicted"/>
<dbReference type="Gene3D" id="3.40.50.2300">
    <property type="match status" value="2"/>
</dbReference>
<evidence type="ECO:0000256" key="1">
    <source>
        <dbReference type="ARBA" id="ARBA00023015"/>
    </source>
</evidence>
<evidence type="ECO:0000313" key="7">
    <source>
        <dbReference type="Proteomes" id="UP000483018"/>
    </source>
</evidence>
<dbReference type="GO" id="GO:0003700">
    <property type="term" value="F:DNA-binding transcription factor activity"/>
    <property type="evidence" value="ECO:0007669"/>
    <property type="project" value="TreeGrafter"/>
</dbReference>
<reference evidence="6 7" key="1">
    <citation type="submission" date="2019-12" db="EMBL/GenBank/DDBJ databases">
        <title>Defluviitalea raffinosedens, isolated from a biogas fermenter, genome sequencing and characterization.</title>
        <authorList>
            <person name="Rettenmaier R."/>
            <person name="Schneider M."/>
            <person name="Neuhaus K."/>
            <person name="Liebl W."/>
            <person name="Zverlov V."/>
        </authorList>
    </citation>
    <scope>NUCLEOTIDE SEQUENCE [LARGE SCALE GENOMIC DNA]</scope>
    <source>
        <strain evidence="6 7">249c-K6</strain>
    </source>
</reference>
<name>A0A7C8HCZ6_9FIRM</name>
<dbReference type="InterPro" id="IPR046335">
    <property type="entry name" value="LacI/GalR-like_sensor"/>
</dbReference>
<feature type="domain" description="HTH lacI-type" evidence="4">
    <location>
        <begin position="2"/>
        <end position="57"/>
    </location>
</feature>
<keyword evidence="7" id="KW-1185">Reference proteome</keyword>
<dbReference type="RefSeq" id="WP_158741745.1">
    <property type="nucleotide sequence ID" value="NZ_WSLF01000020.1"/>
</dbReference>
<evidence type="ECO:0000259" key="5">
    <source>
        <dbReference type="PROSITE" id="PS50943"/>
    </source>
</evidence>
<keyword evidence="1" id="KW-0805">Transcription regulation</keyword>
<dbReference type="PANTHER" id="PTHR30146">
    <property type="entry name" value="LACI-RELATED TRANSCRIPTIONAL REPRESSOR"/>
    <property type="match status" value="1"/>
</dbReference>
<dbReference type="EMBL" id="WSLF01000020">
    <property type="protein sequence ID" value="KAE9628427.1"/>
    <property type="molecule type" value="Genomic_DNA"/>
</dbReference>
<dbReference type="Pfam" id="PF13377">
    <property type="entry name" value="Peripla_BP_3"/>
    <property type="match status" value="1"/>
</dbReference>
<dbReference type="Proteomes" id="UP000483018">
    <property type="component" value="Unassembled WGS sequence"/>
</dbReference>
<dbReference type="AlphaFoldDB" id="A0A7C8HCZ6"/>
<dbReference type="SMART" id="SM00354">
    <property type="entry name" value="HTH_LACI"/>
    <property type="match status" value="1"/>
</dbReference>
<evidence type="ECO:0000256" key="2">
    <source>
        <dbReference type="ARBA" id="ARBA00023125"/>
    </source>
</evidence>
<dbReference type="CDD" id="cd01392">
    <property type="entry name" value="HTH_LacI"/>
    <property type="match status" value="1"/>
</dbReference>
<dbReference type="OrthoDB" id="9796186at2"/>
<dbReference type="Pfam" id="PF00356">
    <property type="entry name" value="LacI"/>
    <property type="match status" value="1"/>
</dbReference>
<evidence type="ECO:0000259" key="4">
    <source>
        <dbReference type="PROSITE" id="PS50932"/>
    </source>
</evidence>
<dbReference type="InterPro" id="IPR010982">
    <property type="entry name" value="Lambda_DNA-bd_dom_sf"/>
</dbReference>
<dbReference type="SUPFAM" id="SSF47413">
    <property type="entry name" value="lambda repressor-like DNA-binding domains"/>
    <property type="match status" value="1"/>
</dbReference>
<dbReference type="CDD" id="cd06267">
    <property type="entry name" value="PBP1_LacI_sugar_binding-like"/>
    <property type="match status" value="1"/>
</dbReference>
<dbReference type="PANTHER" id="PTHR30146:SF24">
    <property type="entry name" value="XYLOSE OPERON REGULATORY PROTEIN"/>
    <property type="match status" value="1"/>
</dbReference>
<comment type="caution">
    <text evidence="6">The sequence shown here is derived from an EMBL/GenBank/DDBJ whole genome shotgun (WGS) entry which is preliminary data.</text>
</comment>
<dbReference type="InterPro" id="IPR001387">
    <property type="entry name" value="Cro/C1-type_HTH"/>
</dbReference>
<dbReference type="SUPFAM" id="SSF53822">
    <property type="entry name" value="Periplasmic binding protein-like I"/>
    <property type="match status" value="1"/>
</dbReference>
<organism evidence="6 7">
    <name type="scientific">Defluviitalea raffinosedens</name>
    <dbReference type="NCBI Taxonomy" id="1450156"/>
    <lineage>
        <taxon>Bacteria</taxon>
        <taxon>Bacillati</taxon>
        <taxon>Bacillota</taxon>
        <taxon>Clostridia</taxon>
        <taxon>Lachnospirales</taxon>
        <taxon>Defluviitaleaceae</taxon>
        <taxon>Defluviitalea</taxon>
    </lineage>
</organism>
<dbReference type="GO" id="GO:0000976">
    <property type="term" value="F:transcription cis-regulatory region binding"/>
    <property type="evidence" value="ECO:0007669"/>
    <property type="project" value="TreeGrafter"/>
</dbReference>
<evidence type="ECO:0000313" key="6">
    <source>
        <dbReference type="EMBL" id="KAE9628427.1"/>
    </source>
</evidence>
<dbReference type="PROSITE" id="PS50943">
    <property type="entry name" value="HTH_CROC1"/>
    <property type="match status" value="1"/>
</dbReference>
<sequence length="342" mass="38563">MVTIKELAKMIGVSPTTVSNVIRGKTQEVSQQTIEKVQKVLKEVNYIPNMTAINLAKNSSNVIGYVMNAKGIIQDNAVKDFFTGELIGALEMEIRKAGYYMMIYISDDVEEIIKFVSSWNVDGLIALGFTDDNAQKLSEVYKKPLVFIDGHFYDDGNEYTNVGLEDYKGAYEITQYLIECGHRRMGFFANNYIGINHERYRGFKDAIKNAGLPEEAGEQFFIEKSEKGIKRCLDELMIRISDFSALFFISDNFAVVAMDYLMENGIRIPEDISVVGFDDAAVASLVRPKLTTVHQNPTQKARVAFEKLMKLINNPDEKAENIILPISLCIRQSVKNINSRAI</sequence>